<feature type="domain" description="Potassium channel" evidence="15">
    <location>
        <begin position="80"/>
        <end position="137"/>
    </location>
</feature>
<feature type="transmembrane region" description="Helical" evidence="14">
    <location>
        <begin position="85"/>
        <end position="104"/>
    </location>
</feature>
<evidence type="ECO:0000256" key="10">
    <source>
        <dbReference type="ARBA" id="ARBA00023136"/>
    </source>
</evidence>
<dbReference type="STRING" id="37003.ENSKMAP00000003866"/>
<evidence type="ECO:0000256" key="11">
    <source>
        <dbReference type="ARBA" id="ARBA00023303"/>
    </source>
</evidence>
<organism evidence="16 17">
    <name type="scientific">Kryptolebias marmoratus</name>
    <name type="common">Mangrove killifish</name>
    <name type="synonym">Rivulus marmoratus</name>
    <dbReference type="NCBI Taxonomy" id="37003"/>
    <lineage>
        <taxon>Eukaryota</taxon>
        <taxon>Metazoa</taxon>
        <taxon>Chordata</taxon>
        <taxon>Craniata</taxon>
        <taxon>Vertebrata</taxon>
        <taxon>Euteleostomi</taxon>
        <taxon>Actinopterygii</taxon>
        <taxon>Neopterygii</taxon>
        <taxon>Teleostei</taxon>
        <taxon>Neoteleostei</taxon>
        <taxon>Acanthomorphata</taxon>
        <taxon>Ovalentaria</taxon>
        <taxon>Atherinomorphae</taxon>
        <taxon>Cyprinodontiformes</taxon>
        <taxon>Rivulidae</taxon>
        <taxon>Kryptolebias</taxon>
    </lineage>
</organism>
<dbReference type="GeneID" id="108245067"/>
<dbReference type="GeneTree" id="ENSGT00940000156775"/>
<dbReference type="Proteomes" id="UP000264800">
    <property type="component" value="Unplaced"/>
</dbReference>
<dbReference type="Pfam" id="PF07885">
    <property type="entry name" value="Ion_trans_2"/>
    <property type="match status" value="2"/>
</dbReference>
<dbReference type="PANTHER" id="PTHR11003:SF241">
    <property type="entry name" value="POTASSIUM CHANNEL SUBFAMILY K MEMBER 5"/>
    <property type="match status" value="1"/>
</dbReference>
<feature type="transmembrane region" description="Helical" evidence="14">
    <location>
        <begin position="7"/>
        <end position="26"/>
    </location>
</feature>
<evidence type="ECO:0000256" key="1">
    <source>
        <dbReference type="ARBA" id="ARBA00004141"/>
    </source>
</evidence>
<keyword evidence="6" id="KW-0631">Potassium channel</keyword>
<keyword evidence="5 12" id="KW-0812">Transmembrane</keyword>
<keyword evidence="7" id="KW-0630">Potassium</keyword>
<dbReference type="PANTHER" id="PTHR11003">
    <property type="entry name" value="POTASSIUM CHANNEL, SUBFAMILY K"/>
    <property type="match status" value="1"/>
</dbReference>
<evidence type="ECO:0000256" key="14">
    <source>
        <dbReference type="SAM" id="Phobius"/>
    </source>
</evidence>
<dbReference type="FunFam" id="1.10.287.70:FF:000077">
    <property type="entry name" value="Potassium channel subfamily K member 5"/>
    <property type="match status" value="1"/>
</dbReference>
<feature type="transmembrane region" description="Helical" evidence="14">
    <location>
        <begin position="194"/>
        <end position="213"/>
    </location>
</feature>
<dbReference type="InterPro" id="IPR013099">
    <property type="entry name" value="K_chnl_dom"/>
</dbReference>
<dbReference type="OrthoDB" id="297496at2759"/>
<evidence type="ECO:0000256" key="3">
    <source>
        <dbReference type="ARBA" id="ARBA00022448"/>
    </source>
</evidence>
<keyword evidence="3 12" id="KW-0813">Transport</keyword>
<keyword evidence="11 12" id="KW-0407">Ion channel</keyword>
<proteinExistence type="inferred from homology"/>
<evidence type="ECO:0000256" key="13">
    <source>
        <dbReference type="SAM" id="MobiDB-lite"/>
    </source>
</evidence>
<evidence type="ECO:0000256" key="6">
    <source>
        <dbReference type="ARBA" id="ARBA00022826"/>
    </source>
</evidence>
<dbReference type="Gene3D" id="1.10.287.70">
    <property type="match status" value="1"/>
</dbReference>
<feature type="transmembrane region" description="Helical" evidence="14">
    <location>
        <begin position="158"/>
        <end position="182"/>
    </location>
</feature>
<protein>
    <submittedName>
        <fullName evidence="16">Potassium channel, subfamily K, member 5a</fullName>
    </submittedName>
</protein>
<dbReference type="InterPro" id="IPR003092">
    <property type="entry name" value="2pore_dom_K_chnl_TASK"/>
</dbReference>
<evidence type="ECO:0000256" key="5">
    <source>
        <dbReference type="ARBA" id="ARBA00022692"/>
    </source>
</evidence>
<evidence type="ECO:0000256" key="9">
    <source>
        <dbReference type="ARBA" id="ARBA00023065"/>
    </source>
</evidence>
<dbReference type="SUPFAM" id="SSF81324">
    <property type="entry name" value="Voltage-gated potassium channels"/>
    <property type="match status" value="2"/>
</dbReference>
<dbReference type="GO" id="GO:0015271">
    <property type="term" value="F:outward rectifier potassium channel activity"/>
    <property type="evidence" value="ECO:0007669"/>
    <property type="project" value="TreeGrafter"/>
</dbReference>
<dbReference type="CTD" id="570159"/>
<keyword evidence="10 14" id="KW-0472">Membrane</keyword>
<sequence length="538" mass="60947">MVDKGPLLTSAIIFYLSIGAAIFQVLEEPNWKWAAEEYRKEKNKILEDYPCLSKDELDRILKMVSDAAGQGVTITGSKTFNNWNWPNAVIFAATVITTIGYGNIAPKTPQGRVFCIFYGLFGVPLCLTWISELGKFFGGRAKHLGQYLTKKGFSLRKAQFTCTAIFLLWGVLIHLVLPPFVFMSQEGWSYIEGLYFSFVTLTTIGFGDLVAGVDPNTEYPTLYRYFVEVWIYLGLAWLSLFFNWKVRMVIEAHKALKKRRKLRKLSFEEMQHYKASHKASVHLPPTPKDVNIFSFLSKKKDGYNDLIKQIGNKKDGGTSNSTGDKKPAKEISRSKSCNDASVFNGHTILSLDRSPRQKRRYSFSDRVTVAFSKSKNYLLGSDNGLLLTEDHVEGDPEADQDQMFENQLDKDIDVENKGVGDCGVGSRRTWDSKDYHPQTIQNANITFIDEENFLRNNLEEPEDNNGNHNDEDDDEDDDDDDSKAKISITTCDENIETNSKEDQNSESEGSVFTSDGSELSHSYEKLVEEYAKEDNTDS</sequence>
<keyword evidence="9 12" id="KW-0406">Ion transport</keyword>
<evidence type="ECO:0000313" key="16">
    <source>
        <dbReference type="Ensembl" id="ENSKMAP00000003866.1"/>
    </source>
</evidence>
<accession>A0A3Q2ZJT5</accession>
<keyword evidence="17" id="KW-1185">Reference proteome</keyword>
<dbReference type="InterPro" id="IPR003280">
    <property type="entry name" value="2pore_dom_K_chnl"/>
</dbReference>
<feature type="region of interest" description="Disordered" evidence="13">
    <location>
        <begin position="308"/>
        <end position="336"/>
    </location>
</feature>
<dbReference type="GO" id="GO:0030322">
    <property type="term" value="P:stabilization of membrane potential"/>
    <property type="evidence" value="ECO:0007669"/>
    <property type="project" value="TreeGrafter"/>
</dbReference>
<dbReference type="RefSeq" id="XP_017287193.1">
    <property type="nucleotide sequence ID" value="XM_017431704.3"/>
</dbReference>
<feature type="compositionally biased region" description="Polar residues" evidence="13">
    <location>
        <begin position="506"/>
        <end position="520"/>
    </location>
</feature>
<reference evidence="16" key="2">
    <citation type="submission" date="2025-09" db="UniProtKB">
        <authorList>
            <consortium name="Ensembl"/>
        </authorList>
    </citation>
    <scope>IDENTIFICATION</scope>
</reference>
<evidence type="ECO:0000256" key="7">
    <source>
        <dbReference type="ARBA" id="ARBA00022958"/>
    </source>
</evidence>
<keyword evidence="8 14" id="KW-1133">Transmembrane helix</keyword>
<evidence type="ECO:0000259" key="15">
    <source>
        <dbReference type="Pfam" id="PF07885"/>
    </source>
</evidence>
<comment type="subcellular location">
    <subcellularLocation>
        <location evidence="1">Membrane</location>
        <topology evidence="1">Multi-pass membrane protein</topology>
    </subcellularLocation>
</comment>
<feature type="region of interest" description="Disordered" evidence="13">
    <location>
        <begin position="458"/>
        <end position="538"/>
    </location>
</feature>
<dbReference type="PRINTS" id="PR01095">
    <property type="entry name" value="TASKCHANNEL"/>
</dbReference>
<comment type="similarity">
    <text evidence="2 12">Belongs to the two pore domain potassium channel (TC 1.A.1.8) family.</text>
</comment>
<evidence type="ECO:0000256" key="8">
    <source>
        <dbReference type="ARBA" id="ARBA00022989"/>
    </source>
</evidence>
<feature type="domain" description="Potassium channel" evidence="15">
    <location>
        <begin position="172"/>
        <end position="244"/>
    </location>
</feature>
<dbReference type="GO" id="GO:0005886">
    <property type="term" value="C:plasma membrane"/>
    <property type="evidence" value="ECO:0007669"/>
    <property type="project" value="TreeGrafter"/>
</dbReference>
<feature type="compositionally biased region" description="Basic and acidic residues" evidence="13">
    <location>
        <begin position="521"/>
        <end position="538"/>
    </location>
</feature>
<evidence type="ECO:0000256" key="2">
    <source>
        <dbReference type="ARBA" id="ARBA00006666"/>
    </source>
</evidence>
<dbReference type="AlphaFoldDB" id="A0A3Q2ZJT5"/>
<dbReference type="KEGG" id="kmr:108245067"/>
<feature type="compositionally biased region" description="Basic and acidic residues" evidence="13">
    <location>
        <begin position="323"/>
        <end position="333"/>
    </location>
</feature>
<feature type="transmembrane region" description="Helical" evidence="14">
    <location>
        <begin position="116"/>
        <end position="138"/>
    </location>
</feature>
<feature type="transmembrane region" description="Helical" evidence="14">
    <location>
        <begin position="225"/>
        <end position="244"/>
    </location>
</feature>
<evidence type="ECO:0000256" key="4">
    <source>
        <dbReference type="ARBA" id="ARBA00022538"/>
    </source>
</evidence>
<feature type="compositionally biased region" description="Acidic residues" evidence="13">
    <location>
        <begin position="470"/>
        <end position="481"/>
    </location>
</feature>
<name>A0A3Q2ZJT5_KRYMA</name>
<reference evidence="16" key="1">
    <citation type="submission" date="2025-08" db="UniProtKB">
        <authorList>
            <consortium name="Ensembl"/>
        </authorList>
    </citation>
    <scope>IDENTIFICATION</scope>
</reference>
<dbReference type="PRINTS" id="PR01333">
    <property type="entry name" value="2POREKCHANEL"/>
</dbReference>
<evidence type="ECO:0000313" key="17">
    <source>
        <dbReference type="Proteomes" id="UP000264800"/>
    </source>
</evidence>
<dbReference type="GO" id="GO:0022841">
    <property type="term" value="F:potassium ion leak channel activity"/>
    <property type="evidence" value="ECO:0007669"/>
    <property type="project" value="TreeGrafter"/>
</dbReference>
<evidence type="ECO:0000256" key="12">
    <source>
        <dbReference type="RuleBase" id="RU003857"/>
    </source>
</evidence>
<dbReference type="Ensembl" id="ENSKMAT00000003941.1">
    <property type="protein sequence ID" value="ENSKMAP00000003866.1"/>
    <property type="gene ID" value="ENSKMAG00000002941.1"/>
</dbReference>
<keyword evidence="4" id="KW-0633">Potassium transport</keyword>